<evidence type="ECO:0000313" key="3">
    <source>
        <dbReference type="Proteomes" id="UP000276888"/>
    </source>
</evidence>
<feature type="compositionally biased region" description="Basic and acidic residues" evidence="1">
    <location>
        <begin position="96"/>
        <end position="127"/>
    </location>
</feature>
<dbReference type="RefSeq" id="WP_127096843.1">
    <property type="nucleotide sequence ID" value="NZ_CP031423.1"/>
</dbReference>
<accession>A0A3S9WEB4</accession>
<evidence type="ECO:0000313" key="2">
    <source>
        <dbReference type="EMBL" id="AZS38411.1"/>
    </source>
</evidence>
<feature type="region of interest" description="Disordered" evidence="1">
    <location>
        <begin position="76"/>
        <end position="127"/>
    </location>
</feature>
<dbReference type="Proteomes" id="UP000276888">
    <property type="component" value="Chromosome"/>
</dbReference>
<organism evidence="2 3">
    <name type="scientific">Microbacterium lemovicicum</name>
    <dbReference type="NCBI Taxonomy" id="1072463"/>
    <lineage>
        <taxon>Bacteria</taxon>
        <taxon>Bacillati</taxon>
        <taxon>Actinomycetota</taxon>
        <taxon>Actinomycetes</taxon>
        <taxon>Micrococcales</taxon>
        <taxon>Microbacteriaceae</taxon>
        <taxon>Microbacterium</taxon>
    </lineage>
</organism>
<gene>
    <name evidence="2" type="ORF">CVS47_03068</name>
</gene>
<evidence type="ECO:0008006" key="4">
    <source>
        <dbReference type="Google" id="ProtNLM"/>
    </source>
</evidence>
<name>A0A3S9WEB4_9MICO</name>
<proteinExistence type="predicted"/>
<dbReference type="OrthoDB" id="5125216at2"/>
<dbReference type="EMBL" id="CP031423">
    <property type="protein sequence ID" value="AZS38411.1"/>
    <property type="molecule type" value="Genomic_DNA"/>
</dbReference>
<sequence length="127" mass="13285">MRGKVGLVIGVGIGYVLGTRAGRERYEQIKTQASSLWNTDTVQKQVGKVSDFAKSSALALPKTLWDSAVKVTKAATHSGGDAGDKLDAAVQAGKGSADEVSRAAETSKRSVKKAADDVADAVHRDRS</sequence>
<protein>
    <recommendedName>
        <fullName evidence="4">Protoporphyrinogen oxidase</fullName>
    </recommendedName>
</protein>
<dbReference type="KEGG" id="mlv:CVS47_03068"/>
<dbReference type="AlphaFoldDB" id="A0A3S9WEB4"/>
<keyword evidence="3" id="KW-1185">Reference proteome</keyword>
<reference evidence="2 3" key="1">
    <citation type="submission" date="2018-08" db="EMBL/GenBank/DDBJ databases">
        <title>Microbacterium lemovicicum sp. nov., a bacterium isolated from a natural uranium-rich soil.</title>
        <authorList>
            <person name="ORTET P."/>
        </authorList>
    </citation>
    <scope>NUCLEOTIDE SEQUENCE [LARGE SCALE GENOMIC DNA]</scope>
    <source>
        <strain evidence="2 3">Viu22</strain>
    </source>
</reference>
<evidence type="ECO:0000256" key="1">
    <source>
        <dbReference type="SAM" id="MobiDB-lite"/>
    </source>
</evidence>